<evidence type="ECO:0000256" key="1">
    <source>
        <dbReference type="SAM" id="MobiDB-lite"/>
    </source>
</evidence>
<dbReference type="Gene3D" id="1.10.10.60">
    <property type="entry name" value="Homeodomain-like"/>
    <property type="match status" value="1"/>
</dbReference>
<evidence type="ECO:0000313" key="3">
    <source>
        <dbReference type="Proteomes" id="UP001153076"/>
    </source>
</evidence>
<dbReference type="CDD" id="cd11660">
    <property type="entry name" value="SANT_TRF"/>
    <property type="match status" value="1"/>
</dbReference>
<dbReference type="OrthoDB" id="608866at2759"/>
<sequence>MSTAKVIFTYKRKRLSSCSGVGHADGCPDFSSHVQTGKRQHATNERSEMLKKDIKGCQGENLSSACSSPRVQCLSISKENNHVERSDAINTTETMLSCHELAVDHPFTTLGTNITGGAPLVKAINPSQKDSFLDLNSSSPHEDGCIQGSFVSQSAEKSTDSLQKQSYQSKSEIAKAKLTTPLLTFSRRLKRKADAGGQDVNSKPPAREGAYAVKDSESMHVSSCFCGIIANKSMRVEGSVDFKVASSDTDIRNVLCQGEAEMISNGVGDSPCSFTRSCTDTAILRHTMGGKCSGEDLIVDTSAIAKQTVTKSSGSSASPAADVTTNFPKGNVECLSNVGIAVSSGDDTCITEKLTASNQLQRASSGDSQLTSSDGSDSKMVAGKTAEQKASSGVFLIDCNVIPESNLEEQASDVIHDSLGMTKNCRNLMQEGHLKNKSLDLFQGTGVQAMDSRHVQSSKRACSAAEAEFKPTSKWLQLFLDDGKSCPSPPANANTEIDCCKAERRANFALDGKDWLEQSSSRASAMLGLSMPIEPVLGQTSKHGSGVQPFSDPNPKTKEFIQTSVAPQFPDHASFILRHKILLETTNTKAMALRGNRNISLDKFEPCPIMWSEEELDSLWIGVRRHGRGNWHAMLLDPRLHFTPWRTARDLADQWEQEQYKLLSGPHIPQGRYSNPAHPCNLDCSGGFTCPRSGIMRESISAETQLSLGDVYAQKGGGYHRSSGQSYGNTLSYKHARMASCGLFNNLQNNVMVRSDRSPDGLAIGLAVNNHWLREPVGAFSRSSEPTLPTNSALSQVGVPRGVHAFAEPPSGTSCGPRNLAMTAEVQRSRGIKYDRPSMRKRGAANNLIVIDSSDASSEETISDDHNIRR</sequence>
<dbReference type="InterPro" id="IPR009057">
    <property type="entry name" value="Homeodomain-like_sf"/>
</dbReference>
<comment type="caution">
    <text evidence="2">The sequence shown here is derived from an EMBL/GenBank/DDBJ whole genome shotgun (WGS) entry which is preliminary data.</text>
</comment>
<feature type="compositionally biased region" description="Polar residues" evidence="1">
    <location>
        <begin position="360"/>
        <end position="375"/>
    </location>
</feature>
<reference evidence="2" key="1">
    <citation type="submission" date="2022-04" db="EMBL/GenBank/DDBJ databases">
        <title>Carnegiea gigantea Genome sequencing and assembly v2.</title>
        <authorList>
            <person name="Copetti D."/>
            <person name="Sanderson M.J."/>
            <person name="Burquez A."/>
            <person name="Wojciechowski M.F."/>
        </authorList>
    </citation>
    <scope>NUCLEOTIDE SEQUENCE</scope>
    <source>
        <strain evidence="2">SGP5-SGP5p</strain>
        <tissue evidence="2">Aerial part</tissue>
    </source>
</reference>
<evidence type="ECO:0000313" key="2">
    <source>
        <dbReference type="EMBL" id="KAJ8447073.1"/>
    </source>
</evidence>
<dbReference type="SUPFAM" id="SSF46689">
    <property type="entry name" value="Homeodomain-like"/>
    <property type="match status" value="1"/>
</dbReference>
<keyword evidence="3" id="KW-1185">Reference proteome</keyword>
<name>A0A9Q1QLG1_9CARY</name>
<feature type="region of interest" description="Disordered" evidence="1">
    <location>
        <begin position="360"/>
        <end position="384"/>
    </location>
</feature>
<evidence type="ECO:0008006" key="4">
    <source>
        <dbReference type="Google" id="ProtNLM"/>
    </source>
</evidence>
<dbReference type="Proteomes" id="UP001153076">
    <property type="component" value="Unassembled WGS sequence"/>
</dbReference>
<dbReference type="EMBL" id="JAKOGI010000041">
    <property type="protein sequence ID" value="KAJ8447073.1"/>
    <property type="molecule type" value="Genomic_DNA"/>
</dbReference>
<protein>
    <recommendedName>
        <fullName evidence="4">Myb-like domain-containing protein</fullName>
    </recommendedName>
</protein>
<gene>
    <name evidence="2" type="ORF">Cgig2_022802</name>
</gene>
<accession>A0A9Q1QLG1</accession>
<organism evidence="2 3">
    <name type="scientific">Carnegiea gigantea</name>
    <dbReference type="NCBI Taxonomy" id="171969"/>
    <lineage>
        <taxon>Eukaryota</taxon>
        <taxon>Viridiplantae</taxon>
        <taxon>Streptophyta</taxon>
        <taxon>Embryophyta</taxon>
        <taxon>Tracheophyta</taxon>
        <taxon>Spermatophyta</taxon>
        <taxon>Magnoliopsida</taxon>
        <taxon>eudicotyledons</taxon>
        <taxon>Gunneridae</taxon>
        <taxon>Pentapetalae</taxon>
        <taxon>Caryophyllales</taxon>
        <taxon>Cactineae</taxon>
        <taxon>Cactaceae</taxon>
        <taxon>Cactoideae</taxon>
        <taxon>Echinocereeae</taxon>
        <taxon>Carnegiea</taxon>
    </lineage>
</organism>
<dbReference type="AlphaFoldDB" id="A0A9Q1QLG1"/>
<proteinExistence type="predicted"/>